<dbReference type="eggNOG" id="ENOG5032SCT">
    <property type="taxonomic scope" value="Bacteria"/>
</dbReference>
<accession>A0A0D0Q2H9</accession>
<comment type="caution">
    <text evidence="1">The sequence shown here is derived from an EMBL/GenBank/DDBJ whole genome shotgun (WGS) entry which is preliminary data.</text>
</comment>
<protein>
    <submittedName>
        <fullName evidence="1">Uncharacterized protein</fullName>
    </submittedName>
</protein>
<dbReference type="OrthoDB" id="153065at2"/>
<dbReference type="RefSeq" id="WP_018301360.1">
    <property type="nucleotide sequence ID" value="NZ_KB902277.1"/>
</dbReference>
<evidence type="ECO:0000313" key="1">
    <source>
        <dbReference type="EMBL" id="KIQ68724.1"/>
    </source>
</evidence>
<dbReference type="Proteomes" id="UP000035100">
    <property type="component" value="Unassembled WGS sequence"/>
</dbReference>
<sequence length="216" mass="22908">MGAPSAAEAIANNVALCRAVLSANGRRVTPFGDGYVTWDAPLPLYPSAVLTAPERPDGLVRLPEGAGVKDATGRHDLSPLGFRRLIEARWIGFPAPRPEPAHAPERIGRDGLRDWAAAWDGGAEVWRSGLLALPEVRIVGWRLARRLIAGAVLNEGPAGTVGLSNLFGPPEDLPSRIAGIAATWLDRAVVAWEADPAPFLALGFADLGPLAVWLRT</sequence>
<gene>
    <name evidence="1" type="ORF">Wenmar_02449</name>
</gene>
<dbReference type="AlphaFoldDB" id="A0A0D0Q2H9"/>
<reference evidence="1 2" key="1">
    <citation type="submission" date="2013-01" db="EMBL/GenBank/DDBJ databases">
        <authorList>
            <person name="Fiebig A."/>
            <person name="Goeker M."/>
            <person name="Klenk H.-P.P."/>
        </authorList>
    </citation>
    <scope>NUCLEOTIDE SEQUENCE [LARGE SCALE GENOMIC DNA]</scope>
    <source>
        <strain evidence="1 2">DSM 24838</strain>
    </source>
</reference>
<keyword evidence="2" id="KW-1185">Reference proteome</keyword>
<organism evidence="1 2">
    <name type="scientific">Wenxinia marina DSM 24838</name>
    <dbReference type="NCBI Taxonomy" id="1123501"/>
    <lineage>
        <taxon>Bacteria</taxon>
        <taxon>Pseudomonadati</taxon>
        <taxon>Pseudomonadota</taxon>
        <taxon>Alphaproteobacteria</taxon>
        <taxon>Rhodobacterales</taxon>
        <taxon>Roseobacteraceae</taxon>
        <taxon>Wenxinia</taxon>
    </lineage>
</organism>
<dbReference type="EMBL" id="AONG01000012">
    <property type="protein sequence ID" value="KIQ68724.1"/>
    <property type="molecule type" value="Genomic_DNA"/>
</dbReference>
<evidence type="ECO:0000313" key="2">
    <source>
        <dbReference type="Proteomes" id="UP000035100"/>
    </source>
</evidence>
<proteinExistence type="predicted"/>
<dbReference type="STRING" id="1123501.Wenmar_02449"/>
<name>A0A0D0Q2H9_9RHOB</name>